<comment type="pathway">
    <text evidence="3">Cofactor biosynthesis; adenosylcobalamin biosynthesis; adenosylcobalamin from cob(II)yrinate a,c-diamide: step 7/7.</text>
</comment>
<comment type="cofactor">
    <cofactor evidence="1">
        <name>Mg(2+)</name>
        <dbReference type="ChEBI" id="CHEBI:18420"/>
    </cofactor>
</comment>
<dbReference type="InterPro" id="IPR003805">
    <property type="entry name" value="CobS"/>
</dbReference>
<keyword evidence="13 19" id="KW-0472">Membrane</keyword>
<keyword evidence="7" id="KW-1003">Cell membrane</keyword>
<keyword evidence="9 20" id="KW-0808">Transferase</keyword>
<keyword evidence="12 19" id="KW-1133">Transmembrane helix</keyword>
<name>A0A2W2BZ51_9ACTN</name>
<organism evidence="20 21">
    <name type="scientific">Jiangella anatolica</name>
    <dbReference type="NCBI Taxonomy" id="2670374"/>
    <lineage>
        <taxon>Bacteria</taxon>
        <taxon>Bacillati</taxon>
        <taxon>Actinomycetota</taxon>
        <taxon>Actinomycetes</taxon>
        <taxon>Jiangellales</taxon>
        <taxon>Jiangellaceae</taxon>
        <taxon>Jiangella</taxon>
    </lineage>
</organism>
<evidence type="ECO:0000256" key="8">
    <source>
        <dbReference type="ARBA" id="ARBA00022573"/>
    </source>
</evidence>
<dbReference type="GO" id="GO:0008818">
    <property type="term" value="F:cobalamin 5'-phosphate synthase activity"/>
    <property type="evidence" value="ECO:0007669"/>
    <property type="project" value="InterPro"/>
</dbReference>
<dbReference type="Pfam" id="PF02654">
    <property type="entry name" value="CobS"/>
    <property type="match status" value="1"/>
</dbReference>
<dbReference type="EMBL" id="POTW01000071">
    <property type="protein sequence ID" value="PZF80947.1"/>
    <property type="molecule type" value="Genomic_DNA"/>
</dbReference>
<dbReference type="AlphaFoldDB" id="A0A2W2BZ51"/>
<evidence type="ECO:0000256" key="3">
    <source>
        <dbReference type="ARBA" id="ARBA00004663"/>
    </source>
</evidence>
<evidence type="ECO:0000313" key="21">
    <source>
        <dbReference type="Proteomes" id="UP000248764"/>
    </source>
</evidence>
<evidence type="ECO:0000256" key="18">
    <source>
        <dbReference type="ARBA" id="ARBA00049504"/>
    </source>
</evidence>
<dbReference type="GO" id="GO:0051073">
    <property type="term" value="F:adenosylcobinamide-GDP ribazoletransferase activity"/>
    <property type="evidence" value="ECO:0007669"/>
    <property type="project" value="UniProtKB-EC"/>
</dbReference>
<evidence type="ECO:0000256" key="1">
    <source>
        <dbReference type="ARBA" id="ARBA00001946"/>
    </source>
</evidence>
<evidence type="ECO:0000256" key="13">
    <source>
        <dbReference type="ARBA" id="ARBA00023136"/>
    </source>
</evidence>
<dbReference type="PANTHER" id="PTHR34148:SF1">
    <property type="entry name" value="ADENOSYLCOBINAMIDE-GDP RIBAZOLETRANSFERASE"/>
    <property type="match status" value="1"/>
</dbReference>
<feature type="non-terminal residue" evidence="20">
    <location>
        <position position="1"/>
    </location>
</feature>
<evidence type="ECO:0000313" key="20">
    <source>
        <dbReference type="EMBL" id="PZF80947.1"/>
    </source>
</evidence>
<evidence type="ECO:0000256" key="12">
    <source>
        <dbReference type="ARBA" id="ARBA00022989"/>
    </source>
</evidence>
<evidence type="ECO:0000256" key="2">
    <source>
        <dbReference type="ARBA" id="ARBA00004651"/>
    </source>
</evidence>
<comment type="caution">
    <text evidence="20">The sequence shown here is derived from an EMBL/GenBank/DDBJ whole genome shotgun (WGS) entry which is preliminary data.</text>
</comment>
<dbReference type="Proteomes" id="UP000248764">
    <property type="component" value="Unassembled WGS sequence"/>
</dbReference>
<reference evidence="20 21" key="1">
    <citation type="submission" date="2018-01" db="EMBL/GenBank/DDBJ databases">
        <title>Draft genome sequence of Jiangella sp. GTF31.</title>
        <authorList>
            <person name="Sahin N."/>
            <person name="Ay H."/>
            <person name="Saygin H."/>
        </authorList>
    </citation>
    <scope>NUCLEOTIDE SEQUENCE [LARGE SCALE GENOMIC DNA]</scope>
    <source>
        <strain evidence="20 21">GTF31</strain>
    </source>
</reference>
<comment type="function">
    <text evidence="14">Joins adenosylcobinamide-GDP and alpha-ribazole to generate adenosylcobalamin (Ado-cobalamin). Also synthesizes adenosylcobalamin 5'-phosphate from adenosylcobinamide-GDP and alpha-ribazole 5'-phosphate.</text>
</comment>
<keyword evidence="21" id="KW-1185">Reference proteome</keyword>
<comment type="similarity">
    <text evidence="4">Belongs to the CobS family.</text>
</comment>
<evidence type="ECO:0000256" key="10">
    <source>
        <dbReference type="ARBA" id="ARBA00022692"/>
    </source>
</evidence>
<evidence type="ECO:0000256" key="16">
    <source>
        <dbReference type="ARBA" id="ARBA00032853"/>
    </source>
</evidence>
<evidence type="ECO:0000256" key="7">
    <source>
        <dbReference type="ARBA" id="ARBA00022475"/>
    </source>
</evidence>
<comment type="catalytic activity">
    <reaction evidence="18">
        <text>alpha-ribazole 5'-phosphate + adenosylcob(III)inamide-GDP = adenosylcob(III)alamin 5'-phosphate + GMP + H(+)</text>
        <dbReference type="Rhea" id="RHEA:23560"/>
        <dbReference type="ChEBI" id="CHEBI:15378"/>
        <dbReference type="ChEBI" id="CHEBI:57918"/>
        <dbReference type="ChEBI" id="CHEBI:58115"/>
        <dbReference type="ChEBI" id="CHEBI:60487"/>
        <dbReference type="ChEBI" id="CHEBI:60493"/>
        <dbReference type="EC" id="2.7.8.26"/>
    </reaction>
</comment>
<evidence type="ECO:0000256" key="11">
    <source>
        <dbReference type="ARBA" id="ARBA00022842"/>
    </source>
</evidence>
<evidence type="ECO:0000256" key="6">
    <source>
        <dbReference type="ARBA" id="ARBA00015850"/>
    </source>
</evidence>
<gene>
    <name evidence="20" type="ORF">C1I92_23575</name>
</gene>
<evidence type="ECO:0000256" key="15">
    <source>
        <dbReference type="ARBA" id="ARBA00032605"/>
    </source>
</evidence>
<protein>
    <recommendedName>
        <fullName evidence="6">Adenosylcobinamide-GDP ribazoletransferase</fullName>
        <ecNumber evidence="5">2.7.8.26</ecNumber>
    </recommendedName>
    <alternativeName>
        <fullName evidence="16">Cobalamin synthase</fullName>
    </alternativeName>
    <alternativeName>
        <fullName evidence="15">Cobalamin-5'-phosphate synthase</fullName>
    </alternativeName>
</protein>
<dbReference type="GO" id="GO:0009236">
    <property type="term" value="P:cobalamin biosynthetic process"/>
    <property type="evidence" value="ECO:0007669"/>
    <property type="project" value="UniProtKB-UniPathway"/>
</dbReference>
<feature type="transmembrane region" description="Helical" evidence="19">
    <location>
        <begin position="43"/>
        <end position="70"/>
    </location>
</feature>
<dbReference type="RefSeq" id="WP_199521526.1">
    <property type="nucleotide sequence ID" value="NZ_POTW01000071.1"/>
</dbReference>
<keyword evidence="10 19" id="KW-0812">Transmembrane</keyword>
<evidence type="ECO:0000256" key="17">
    <source>
        <dbReference type="ARBA" id="ARBA00048623"/>
    </source>
</evidence>
<sequence>ARILLAGHVVGRAAPLALAAWLPPARADGQGQRLGRIGLVDAVVAAVTVLVVVVLTAGWWAPVLLAAAVVPVLGLRRAARRRIGGVTGDVLGASVALTNLAVAITVVALAREDLL</sequence>
<evidence type="ECO:0000256" key="5">
    <source>
        <dbReference type="ARBA" id="ARBA00013200"/>
    </source>
</evidence>
<keyword evidence="8" id="KW-0169">Cobalamin biosynthesis</keyword>
<dbReference type="GO" id="GO:0005886">
    <property type="term" value="C:plasma membrane"/>
    <property type="evidence" value="ECO:0007669"/>
    <property type="project" value="UniProtKB-SubCell"/>
</dbReference>
<feature type="transmembrane region" description="Helical" evidence="19">
    <location>
        <begin position="90"/>
        <end position="110"/>
    </location>
</feature>
<evidence type="ECO:0000256" key="4">
    <source>
        <dbReference type="ARBA" id="ARBA00010561"/>
    </source>
</evidence>
<evidence type="ECO:0000256" key="19">
    <source>
        <dbReference type="SAM" id="Phobius"/>
    </source>
</evidence>
<keyword evidence="11" id="KW-0460">Magnesium</keyword>
<comment type="catalytic activity">
    <reaction evidence="17">
        <text>alpha-ribazole + adenosylcob(III)inamide-GDP = adenosylcob(III)alamin + GMP + H(+)</text>
        <dbReference type="Rhea" id="RHEA:16049"/>
        <dbReference type="ChEBI" id="CHEBI:10329"/>
        <dbReference type="ChEBI" id="CHEBI:15378"/>
        <dbReference type="ChEBI" id="CHEBI:18408"/>
        <dbReference type="ChEBI" id="CHEBI:58115"/>
        <dbReference type="ChEBI" id="CHEBI:60487"/>
        <dbReference type="EC" id="2.7.8.26"/>
    </reaction>
</comment>
<accession>A0A2W2BZ51</accession>
<proteinExistence type="inferred from homology"/>
<dbReference type="EC" id="2.7.8.26" evidence="5"/>
<comment type="subcellular location">
    <subcellularLocation>
        <location evidence="2">Cell membrane</location>
        <topology evidence="2">Multi-pass membrane protein</topology>
    </subcellularLocation>
</comment>
<evidence type="ECO:0000256" key="14">
    <source>
        <dbReference type="ARBA" id="ARBA00025228"/>
    </source>
</evidence>
<dbReference type="UniPathway" id="UPA00148">
    <property type="reaction ID" value="UER00238"/>
</dbReference>
<evidence type="ECO:0000256" key="9">
    <source>
        <dbReference type="ARBA" id="ARBA00022679"/>
    </source>
</evidence>
<dbReference type="PANTHER" id="PTHR34148">
    <property type="entry name" value="ADENOSYLCOBINAMIDE-GDP RIBAZOLETRANSFERASE"/>
    <property type="match status" value="1"/>
</dbReference>